<proteinExistence type="predicted"/>
<name>A0A0A9GVB5_ARUDO</name>
<reference evidence="1" key="1">
    <citation type="submission" date="2014-09" db="EMBL/GenBank/DDBJ databases">
        <authorList>
            <person name="Magalhaes I.L.F."/>
            <person name="Oliveira U."/>
            <person name="Santos F.R."/>
            <person name="Vidigal T.H.D.A."/>
            <person name="Brescovit A.D."/>
            <person name="Santos A.J."/>
        </authorList>
    </citation>
    <scope>NUCLEOTIDE SEQUENCE</scope>
    <source>
        <tissue evidence="1">Shoot tissue taken approximately 20 cm above the soil surface</tissue>
    </source>
</reference>
<sequence length="29" mass="3372">MMQDMHVVWTPESVLTLKHVIFCLHTCTA</sequence>
<dbReference type="AlphaFoldDB" id="A0A0A9GVB5"/>
<organism evidence="1">
    <name type="scientific">Arundo donax</name>
    <name type="common">Giant reed</name>
    <name type="synonym">Donax arundinaceus</name>
    <dbReference type="NCBI Taxonomy" id="35708"/>
    <lineage>
        <taxon>Eukaryota</taxon>
        <taxon>Viridiplantae</taxon>
        <taxon>Streptophyta</taxon>
        <taxon>Embryophyta</taxon>
        <taxon>Tracheophyta</taxon>
        <taxon>Spermatophyta</taxon>
        <taxon>Magnoliopsida</taxon>
        <taxon>Liliopsida</taxon>
        <taxon>Poales</taxon>
        <taxon>Poaceae</taxon>
        <taxon>PACMAD clade</taxon>
        <taxon>Arundinoideae</taxon>
        <taxon>Arundineae</taxon>
        <taxon>Arundo</taxon>
    </lineage>
</organism>
<accession>A0A0A9GVB5</accession>
<protein>
    <submittedName>
        <fullName evidence="1">Uncharacterized protein</fullName>
    </submittedName>
</protein>
<dbReference type="EMBL" id="GBRH01171395">
    <property type="protein sequence ID" value="JAE26501.1"/>
    <property type="molecule type" value="Transcribed_RNA"/>
</dbReference>
<reference evidence="1" key="2">
    <citation type="journal article" date="2015" name="Data Brief">
        <title>Shoot transcriptome of the giant reed, Arundo donax.</title>
        <authorList>
            <person name="Barrero R.A."/>
            <person name="Guerrero F.D."/>
            <person name="Moolhuijzen P."/>
            <person name="Goolsby J.A."/>
            <person name="Tidwell J."/>
            <person name="Bellgard S.E."/>
            <person name="Bellgard M.I."/>
        </authorList>
    </citation>
    <scope>NUCLEOTIDE SEQUENCE</scope>
    <source>
        <tissue evidence="1">Shoot tissue taken approximately 20 cm above the soil surface</tissue>
    </source>
</reference>
<evidence type="ECO:0000313" key="1">
    <source>
        <dbReference type="EMBL" id="JAE26501.1"/>
    </source>
</evidence>